<dbReference type="SUPFAM" id="SSF103491">
    <property type="entry name" value="Preprotein translocase SecY subunit"/>
    <property type="match status" value="1"/>
</dbReference>
<comment type="subcellular location">
    <subcellularLocation>
        <location evidence="8">Cell membrane</location>
        <topology evidence="8">Multi-pass membrane protein</topology>
    </subcellularLocation>
</comment>
<dbReference type="Pfam" id="PF00344">
    <property type="entry name" value="SecY"/>
    <property type="match status" value="1"/>
</dbReference>
<keyword evidence="1 8" id="KW-0813">Transport</keyword>
<dbReference type="eggNOG" id="COG0201">
    <property type="taxonomic scope" value="Bacteria"/>
</dbReference>
<keyword evidence="7 8" id="KW-0472">Membrane</keyword>
<keyword evidence="4 8" id="KW-0653">Protein transport</keyword>
<evidence type="ECO:0000256" key="7">
    <source>
        <dbReference type="ARBA" id="ARBA00023136"/>
    </source>
</evidence>
<keyword evidence="3 8" id="KW-0812">Transmembrane</keyword>
<evidence type="ECO:0000256" key="1">
    <source>
        <dbReference type="ARBA" id="ARBA00022448"/>
    </source>
</evidence>
<comment type="caution">
    <text evidence="10">The sequence shown here is derived from an EMBL/GenBank/DDBJ whole genome shotgun (WGS) entry which is preliminary data.</text>
</comment>
<comment type="caution">
    <text evidence="8">Lacks conserved residue(s) required for the propagation of feature annotation.</text>
</comment>
<dbReference type="GO" id="GO:0005886">
    <property type="term" value="C:plasma membrane"/>
    <property type="evidence" value="ECO:0007669"/>
    <property type="project" value="UniProtKB-SubCell"/>
</dbReference>
<proteinExistence type="inferred from homology"/>
<feature type="transmembrane region" description="Helical" evidence="8">
    <location>
        <begin position="87"/>
        <end position="107"/>
    </location>
</feature>
<evidence type="ECO:0000313" key="11">
    <source>
        <dbReference type="Proteomes" id="UP000051054"/>
    </source>
</evidence>
<keyword evidence="6 8" id="KW-0811">Translocation</keyword>
<protein>
    <recommendedName>
        <fullName evidence="8 9">Accessory Sec system protein translocase subunit SecY2</fullName>
    </recommendedName>
</protein>
<dbReference type="PIRSF" id="PIRSF004557">
    <property type="entry name" value="SecY"/>
    <property type="match status" value="1"/>
</dbReference>
<evidence type="ECO:0000256" key="2">
    <source>
        <dbReference type="ARBA" id="ARBA00022475"/>
    </source>
</evidence>
<feature type="transmembrane region" description="Helical" evidence="8">
    <location>
        <begin position="318"/>
        <end position="347"/>
    </location>
</feature>
<dbReference type="InterPro" id="IPR002208">
    <property type="entry name" value="SecY/SEC61-alpha"/>
</dbReference>
<organism evidence="10 11">
    <name type="scientific">Ligilactobacillus hayakitensis DSM 18933 = JCM 14209</name>
    <dbReference type="NCBI Taxonomy" id="1423755"/>
    <lineage>
        <taxon>Bacteria</taxon>
        <taxon>Bacillati</taxon>
        <taxon>Bacillota</taxon>
        <taxon>Bacilli</taxon>
        <taxon>Lactobacillales</taxon>
        <taxon>Lactobacillaceae</taxon>
        <taxon>Ligilactobacillus</taxon>
    </lineage>
</organism>
<evidence type="ECO:0000256" key="9">
    <source>
        <dbReference type="NCBIfam" id="TIGR02920"/>
    </source>
</evidence>
<dbReference type="HAMAP" id="MF_01466">
    <property type="entry name" value="SecY2"/>
    <property type="match status" value="1"/>
</dbReference>
<dbReference type="EMBL" id="AZGD01000037">
    <property type="protein sequence ID" value="KRM19605.1"/>
    <property type="molecule type" value="Genomic_DNA"/>
</dbReference>
<gene>
    <name evidence="8" type="primary">secY2</name>
    <name evidence="10" type="ORF">FC40_GL001453</name>
</gene>
<evidence type="ECO:0000256" key="6">
    <source>
        <dbReference type="ARBA" id="ARBA00023010"/>
    </source>
</evidence>
<feature type="transmembrane region" description="Helical" evidence="8">
    <location>
        <begin position="353"/>
        <end position="374"/>
    </location>
</feature>
<evidence type="ECO:0000256" key="8">
    <source>
        <dbReference type="HAMAP-Rule" id="MF_01466"/>
    </source>
</evidence>
<sequence length="387" mass="43943">MLILTVFSIGNHIYLPFIDQKMLEKLSENHSLLFVGNSTGANYAKMTLFSLGLGPWMSSLIVWQLLSSIKAFKLDKIPQKRSQFYQHLLTLAVALLQGVGLIVGFKLVSDDLYHKLVVLIIMIAGAFYLVWLGSMNTEKGIGASVMLVVINMLTNASSQINMFLNENKRNFWLIILMMILIGLIVIYMSVKFDRSEFRIPLTRLMLESSLKERTYFPIKLNPGGMMAIMFALSLNILPTFGFSLLNQSRYHSTTTQWLVENMGLTKPFGITVYIVILFVLAYAFSFINISPSKNIKDLRESGDYLYDRRPGKQTQKFLTHYISVLGIIGAIYTVIIAGLPVYLGIIYPKYSQIFLLPGTLLMMTTMVLQIDDYINIITIKKRYGELL</sequence>
<evidence type="ECO:0000313" key="10">
    <source>
        <dbReference type="EMBL" id="KRM19605.1"/>
    </source>
</evidence>
<dbReference type="PATRIC" id="fig|1423755.3.peg.1542"/>
<accession>A0A0R1WQ89</accession>
<dbReference type="STRING" id="1423755.FC40_GL001453"/>
<dbReference type="Proteomes" id="UP000051054">
    <property type="component" value="Unassembled WGS sequence"/>
</dbReference>
<keyword evidence="5 8" id="KW-1133">Transmembrane helix</keyword>
<evidence type="ECO:0000256" key="5">
    <source>
        <dbReference type="ARBA" id="ARBA00022989"/>
    </source>
</evidence>
<comment type="function">
    <text evidence="8">Part of the accessory SecA2/SecY2 system specifically required for export of possible cell wall proteins. The central subunit of a protein translocation channel.</text>
</comment>
<evidence type="ECO:0000256" key="3">
    <source>
        <dbReference type="ARBA" id="ARBA00022692"/>
    </source>
</evidence>
<dbReference type="Gene3D" id="1.10.3370.10">
    <property type="entry name" value="SecY subunit domain"/>
    <property type="match status" value="1"/>
</dbReference>
<dbReference type="PRINTS" id="PR00303">
    <property type="entry name" value="SECYTRNLCASE"/>
</dbReference>
<dbReference type="InterPro" id="IPR014269">
    <property type="entry name" value="SecY2"/>
</dbReference>
<feature type="transmembrane region" description="Helical" evidence="8">
    <location>
        <begin position="223"/>
        <end position="245"/>
    </location>
</feature>
<keyword evidence="2 8" id="KW-1003">Cell membrane</keyword>
<dbReference type="InterPro" id="IPR023201">
    <property type="entry name" value="SecY_dom_sf"/>
</dbReference>
<feature type="transmembrane region" description="Helical" evidence="8">
    <location>
        <begin position="268"/>
        <end position="289"/>
    </location>
</feature>
<dbReference type="PANTHER" id="PTHR10906">
    <property type="entry name" value="SECY/SEC61-ALPHA FAMILY MEMBER"/>
    <property type="match status" value="1"/>
</dbReference>
<dbReference type="AlphaFoldDB" id="A0A0R1WQ89"/>
<dbReference type="GO" id="GO:0065002">
    <property type="term" value="P:intracellular protein transmembrane transport"/>
    <property type="evidence" value="ECO:0007669"/>
    <property type="project" value="UniProtKB-UniRule"/>
</dbReference>
<comment type="similarity">
    <text evidence="8">Belongs to the SecY/SEC61-alpha family. SecY2 subfamily.</text>
</comment>
<name>A0A0R1WQ89_9LACO</name>
<keyword evidence="11" id="KW-1185">Reference proteome</keyword>
<feature type="transmembrane region" description="Helical" evidence="8">
    <location>
        <begin position="46"/>
        <end position="66"/>
    </location>
</feature>
<evidence type="ECO:0000256" key="4">
    <source>
        <dbReference type="ARBA" id="ARBA00022927"/>
    </source>
</evidence>
<comment type="subunit">
    <text evidence="8">Component of the accessory SecA2/SecY2 protein translocase complex required to export cell wall proteins. May form heterotrimers with SecE and SecG subunits.</text>
</comment>
<feature type="transmembrane region" description="Helical" evidence="8">
    <location>
        <begin position="113"/>
        <end position="131"/>
    </location>
</feature>
<reference evidence="10 11" key="1">
    <citation type="journal article" date="2015" name="Genome Announc.">
        <title>Expanding the biotechnology potential of lactobacilli through comparative genomics of 213 strains and associated genera.</title>
        <authorList>
            <person name="Sun Z."/>
            <person name="Harris H.M."/>
            <person name="McCann A."/>
            <person name="Guo C."/>
            <person name="Argimon S."/>
            <person name="Zhang W."/>
            <person name="Yang X."/>
            <person name="Jeffery I.B."/>
            <person name="Cooney J.C."/>
            <person name="Kagawa T.F."/>
            <person name="Liu W."/>
            <person name="Song Y."/>
            <person name="Salvetti E."/>
            <person name="Wrobel A."/>
            <person name="Rasinkangas P."/>
            <person name="Parkhill J."/>
            <person name="Rea M.C."/>
            <person name="O'Sullivan O."/>
            <person name="Ritari J."/>
            <person name="Douillard F.P."/>
            <person name="Paul Ross R."/>
            <person name="Yang R."/>
            <person name="Briner A.E."/>
            <person name="Felis G.E."/>
            <person name="de Vos W.M."/>
            <person name="Barrangou R."/>
            <person name="Klaenhammer T.R."/>
            <person name="Caufield P.W."/>
            <person name="Cui Y."/>
            <person name="Zhang H."/>
            <person name="O'Toole P.W."/>
        </authorList>
    </citation>
    <scope>NUCLEOTIDE SEQUENCE [LARGE SCALE GENOMIC DNA]</scope>
    <source>
        <strain evidence="10 11">DSM 18933</strain>
    </source>
</reference>
<dbReference type="NCBIfam" id="TIGR02920">
    <property type="entry name" value="acc_sec_Y2"/>
    <property type="match status" value="1"/>
</dbReference>
<dbReference type="GO" id="GO:0006605">
    <property type="term" value="P:protein targeting"/>
    <property type="evidence" value="ECO:0007669"/>
    <property type="project" value="UniProtKB-UniRule"/>
</dbReference>
<feature type="transmembrane region" description="Helical" evidence="8">
    <location>
        <begin position="143"/>
        <end position="164"/>
    </location>
</feature>
<feature type="transmembrane region" description="Helical" evidence="8">
    <location>
        <begin position="170"/>
        <end position="190"/>
    </location>
</feature>